<evidence type="ECO:0000313" key="2">
    <source>
        <dbReference type="EMBL" id="KKK67156.1"/>
    </source>
</evidence>
<feature type="compositionally biased region" description="Basic residues" evidence="1">
    <location>
        <begin position="29"/>
        <end position="44"/>
    </location>
</feature>
<reference evidence="2" key="1">
    <citation type="journal article" date="2015" name="Nature">
        <title>Complex archaea that bridge the gap between prokaryotes and eukaryotes.</title>
        <authorList>
            <person name="Spang A."/>
            <person name="Saw J.H."/>
            <person name="Jorgensen S.L."/>
            <person name="Zaremba-Niedzwiedzka K."/>
            <person name="Martijn J."/>
            <person name="Lind A.E."/>
            <person name="van Eijk R."/>
            <person name="Schleper C."/>
            <person name="Guy L."/>
            <person name="Ettema T.J."/>
        </authorList>
    </citation>
    <scope>NUCLEOTIDE SEQUENCE</scope>
</reference>
<organism evidence="2">
    <name type="scientific">marine sediment metagenome</name>
    <dbReference type="NCBI Taxonomy" id="412755"/>
    <lineage>
        <taxon>unclassified sequences</taxon>
        <taxon>metagenomes</taxon>
        <taxon>ecological metagenomes</taxon>
    </lineage>
</organism>
<protein>
    <submittedName>
        <fullName evidence="2">Uncharacterized protein</fullName>
    </submittedName>
</protein>
<name>A0A0F9A4R6_9ZZZZ</name>
<comment type="caution">
    <text evidence="2">The sequence shown here is derived from an EMBL/GenBank/DDBJ whole genome shotgun (WGS) entry which is preliminary data.</text>
</comment>
<sequence>MATINDLDKQSISEMTMEELHSSLLDIRKSRRTPSRKATRKVSKKKVEINIDNLDESAVDALLKKLEEKTK</sequence>
<gene>
    <name evidence="2" type="ORF">LCGC14_2956890</name>
</gene>
<proteinExistence type="predicted"/>
<evidence type="ECO:0000256" key="1">
    <source>
        <dbReference type="SAM" id="MobiDB-lite"/>
    </source>
</evidence>
<accession>A0A0F9A4R6</accession>
<feature type="region of interest" description="Disordered" evidence="1">
    <location>
        <begin position="25"/>
        <end position="44"/>
    </location>
</feature>
<dbReference type="AlphaFoldDB" id="A0A0F9A4R6"/>
<dbReference type="EMBL" id="LAZR01059743">
    <property type="protein sequence ID" value="KKK67156.1"/>
    <property type="molecule type" value="Genomic_DNA"/>
</dbReference>